<feature type="chain" id="PRO_5036230449" evidence="2">
    <location>
        <begin position="23"/>
        <end position="160"/>
    </location>
</feature>
<evidence type="ECO:0000313" key="3">
    <source>
        <dbReference type="EMBL" id="CAF1343552.1"/>
    </source>
</evidence>
<gene>
    <name evidence="8" type="ORF">BYL167_LOCUS15930</name>
    <name evidence="4" type="ORF">CJN711_LOCUS22586</name>
    <name evidence="6" type="ORF">GIL414_LOCUS3916</name>
    <name evidence="3" type="ORF">KQP761_LOCUS6865</name>
    <name evidence="5" type="ORF">MBJ925_LOCUS16523</name>
    <name evidence="7" type="ORF">SMN809_LOCUS10530</name>
</gene>
<evidence type="ECO:0000256" key="2">
    <source>
        <dbReference type="SAM" id="SignalP"/>
    </source>
</evidence>
<dbReference type="EMBL" id="CAJOBH010005991">
    <property type="protein sequence ID" value="CAF4041875.1"/>
    <property type="molecule type" value="Genomic_DNA"/>
</dbReference>
<dbReference type="EMBL" id="CAJOBI010003611">
    <property type="protein sequence ID" value="CAF3974905.1"/>
    <property type="molecule type" value="Genomic_DNA"/>
</dbReference>
<proteinExistence type="predicted"/>
<sequence>MFLRIFCLLFIPSCLLVNAVFSAPPIYQKAAMGLNFYRSYASHNPLVYSLLNILIHNKQAKAFISDRAIEMALDDIQELDQKTGKNNEKLFRELIYGKICKPPGSNCVNSNGPKPTRLSPELTQRIITSLDKYFSDDDANEDASDNGTPVVNNKNKLKLK</sequence>
<evidence type="ECO:0000313" key="8">
    <source>
        <dbReference type="EMBL" id="CAF4041875.1"/>
    </source>
</evidence>
<dbReference type="EMBL" id="CAJNOW010002187">
    <property type="protein sequence ID" value="CAF1343552.1"/>
    <property type="molecule type" value="Genomic_DNA"/>
</dbReference>
<accession>A0A816RBA4</accession>
<evidence type="ECO:0000313" key="5">
    <source>
        <dbReference type="EMBL" id="CAF2069976.1"/>
    </source>
</evidence>
<reference evidence="5" key="1">
    <citation type="submission" date="2021-02" db="EMBL/GenBank/DDBJ databases">
        <authorList>
            <person name="Nowell W R."/>
        </authorList>
    </citation>
    <scope>NUCLEOTIDE SEQUENCE</scope>
</reference>
<protein>
    <submittedName>
        <fullName evidence="5">Uncharacterized protein</fullName>
    </submittedName>
</protein>
<evidence type="ECO:0000313" key="7">
    <source>
        <dbReference type="EMBL" id="CAF3974905.1"/>
    </source>
</evidence>
<organism evidence="5 9">
    <name type="scientific">Rotaria magnacalcarata</name>
    <dbReference type="NCBI Taxonomy" id="392030"/>
    <lineage>
        <taxon>Eukaryota</taxon>
        <taxon>Metazoa</taxon>
        <taxon>Spiralia</taxon>
        <taxon>Gnathifera</taxon>
        <taxon>Rotifera</taxon>
        <taxon>Eurotatoria</taxon>
        <taxon>Bdelloidea</taxon>
        <taxon>Philodinida</taxon>
        <taxon>Philodinidae</taxon>
        <taxon>Rotaria</taxon>
    </lineage>
</organism>
<dbReference type="EMBL" id="CAJNOV010010590">
    <property type="protein sequence ID" value="CAF1412691.1"/>
    <property type="molecule type" value="Genomic_DNA"/>
</dbReference>
<feature type="signal peptide" evidence="2">
    <location>
        <begin position="1"/>
        <end position="22"/>
    </location>
</feature>
<dbReference type="EMBL" id="CAJNRE010008046">
    <property type="protein sequence ID" value="CAF2069976.1"/>
    <property type="molecule type" value="Genomic_DNA"/>
</dbReference>
<dbReference type="Proteomes" id="UP000663834">
    <property type="component" value="Unassembled WGS sequence"/>
</dbReference>
<dbReference type="AlphaFoldDB" id="A0A816RBA4"/>
<evidence type="ECO:0000313" key="4">
    <source>
        <dbReference type="EMBL" id="CAF1412691.1"/>
    </source>
</evidence>
<dbReference type="Proteomes" id="UP000681720">
    <property type="component" value="Unassembled WGS sequence"/>
</dbReference>
<evidence type="ECO:0000313" key="6">
    <source>
        <dbReference type="EMBL" id="CAF3850118.1"/>
    </source>
</evidence>
<dbReference type="EMBL" id="CAJOBJ010000900">
    <property type="protein sequence ID" value="CAF3850118.1"/>
    <property type="molecule type" value="Genomic_DNA"/>
</dbReference>
<keyword evidence="2" id="KW-0732">Signal</keyword>
<dbReference type="Proteomes" id="UP000663824">
    <property type="component" value="Unassembled WGS sequence"/>
</dbReference>
<feature type="region of interest" description="Disordered" evidence="1">
    <location>
        <begin position="137"/>
        <end position="160"/>
    </location>
</feature>
<dbReference type="OrthoDB" id="10033534at2759"/>
<comment type="caution">
    <text evidence="5">The sequence shown here is derived from an EMBL/GenBank/DDBJ whole genome shotgun (WGS) entry which is preliminary data.</text>
</comment>
<name>A0A816RBA4_9BILA</name>
<dbReference type="Proteomes" id="UP000663855">
    <property type="component" value="Unassembled WGS sequence"/>
</dbReference>
<evidence type="ECO:0000313" key="9">
    <source>
        <dbReference type="Proteomes" id="UP000663824"/>
    </source>
</evidence>
<dbReference type="Proteomes" id="UP000676336">
    <property type="component" value="Unassembled WGS sequence"/>
</dbReference>
<evidence type="ECO:0000256" key="1">
    <source>
        <dbReference type="SAM" id="MobiDB-lite"/>
    </source>
</evidence>
<dbReference type="Proteomes" id="UP000681967">
    <property type="component" value="Unassembled WGS sequence"/>
</dbReference>